<dbReference type="AlphaFoldDB" id="A0A7X9FP06"/>
<organism evidence="1 2">
    <name type="scientific">SAR324 cluster bacterium</name>
    <dbReference type="NCBI Taxonomy" id="2024889"/>
    <lineage>
        <taxon>Bacteria</taxon>
        <taxon>Deltaproteobacteria</taxon>
        <taxon>SAR324 cluster</taxon>
    </lineage>
</organism>
<protein>
    <recommendedName>
        <fullName evidence="3">ABC1 atypical kinase-like domain-containing protein</fullName>
    </recommendedName>
</protein>
<comment type="caution">
    <text evidence="1">The sequence shown here is derived from an EMBL/GenBank/DDBJ whole genome shotgun (WGS) entry which is preliminary data.</text>
</comment>
<evidence type="ECO:0000313" key="2">
    <source>
        <dbReference type="Proteomes" id="UP000524246"/>
    </source>
</evidence>
<name>A0A7X9FP06_9DELT</name>
<accession>A0A7X9FP06</accession>
<dbReference type="Proteomes" id="UP000524246">
    <property type="component" value="Unassembled WGS sequence"/>
</dbReference>
<proteinExistence type="predicted"/>
<sequence>MLGLEYIKDNELFWEIVTNYLNNRIFDPDRDLPNVLNSKTAWQNEGEFLSDIVRVRHEGSFQRAFMSSPAAVEGFSIFFSGLLNFADQIADAEEALEFMTRMTERIDFDFPSLYSAFAHSEQTRETTKRRVEDLVEKSQIFIGRVASHPCTNAGLLTLSSLFINPENRLQFQQYILMNLASQLSFDELVDLAFKPNATKTPAIWGVLEKRIEESSQKGFQLERLLDHGTRMVLEREFELAGGLNVIDAVMEKGIDDPESLLRAALNTVHSERPLLAYGLKKWWERFGKIVLQDLEIPGLLISEKAMEDWLTDSLAEAANGEEGETLNPYLEDLNLRTLLNVLYDSGPFTRAFLVRKALMNSEYGILRSTSSAKRVMKPFLEEHIDLEPATKQEVAKVLEAIIDSSTSSELCFIGLPGLASRVFIKPPSESDLEEALEESGLLSTISEHLADSYNVSSLKDADKDWARDYDFFLPERFANLHELVIERLRNLVFGNIRGKKEVFKALPLRAETAIVQSLPVQQEELRRQNKLSAPEILKEIGRREGAPGPRFLQLYFQSFPMPPEKKAELIDVHDDIPGQTKLVAYMTIREMAPGLIRAGDTLGPLRGWGSLVTVYSLTREGDEDRPLVVKVLNPNAEARVEETMGRARRWVNKLLENEPENQVYRHIHQYILNELEAWLLSDIRDERFVELDKIFRNRWHDYKIGKKYSIGIPRSYDVKDFIDIELLHDTENPNIYVKVEEEIQGKNLTQFSPAAQTDFDRGTLSLSDAKEIMTLIVSNYIEQVLTGLVHSNPQLGNFRLRSDGKVFIIDRNYFLEFNDREKKLFKTLIRGAVFGGDTKRRLLDYFFSDPENSRVDEQDKLRIYGMLQNYKNEVSLNGLSRLLAELKQNGLKIPLRFSLLAINFNALDSMCRDLGLRGLADAISSRKILPKITPGLS</sequence>
<gene>
    <name evidence="1" type="ORF">GYA55_00670</name>
</gene>
<evidence type="ECO:0000313" key="1">
    <source>
        <dbReference type="EMBL" id="NMC61658.1"/>
    </source>
</evidence>
<reference evidence="1 2" key="1">
    <citation type="journal article" date="2020" name="Biotechnol. Biofuels">
        <title>New insights from the biogas microbiome by comprehensive genome-resolved metagenomics of nearly 1600 species originating from multiple anaerobic digesters.</title>
        <authorList>
            <person name="Campanaro S."/>
            <person name="Treu L."/>
            <person name="Rodriguez-R L.M."/>
            <person name="Kovalovszki A."/>
            <person name="Ziels R.M."/>
            <person name="Maus I."/>
            <person name="Zhu X."/>
            <person name="Kougias P.G."/>
            <person name="Basile A."/>
            <person name="Luo G."/>
            <person name="Schluter A."/>
            <person name="Konstantinidis K.T."/>
            <person name="Angelidaki I."/>
        </authorList>
    </citation>
    <scope>NUCLEOTIDE SEQUENCE [LARGE SCALE GENOMIC DNA]</scope>
    <source>
        <strain evidence="1">AS27yjCOA_65</strain>
    </source>
</reference>
<evidence type="ECO:0008006" key="3">
    <source>
        <dbReference type="Google" id="ProtNLM"/>
    </source>
</evidence>
<dbReference type="EMBL" id="JAAZON010000024">
    <property type="protein sequence ID" value="NMC61658.1"/>
    <property type="molecule type" value="Genomic_DNA"/>
</dbReference>